<evidence type="ECO:0000256" key="1">
    <source>
        <dbReference type="SAM" id="MobiDB-lite"/>
    </source>
</evidence>
<feature type="region of interest" description="Disordered" evidence="1">
    <location>
        <begin position="276"/>
        <end position="307"/>
    </location>
</feature>
<organism evidence="3">
    <name type="scientific">Absidia glauca</name>
    <name type="common">Pin mould</name>
    <dbReference type="NCBI Taxonomy" id="4829"/>
    <lineage>
        <taxon>Eukaryota</taxon>
        <taxon>Fungi</taxon>
        <taxon>Fungi incertae sedis</taxon>
        <taxon>Mucoromycota</taxon>
        <taxon>Mucoromycotina</taxon>
        <taxon>Mucoromycetes</taxon>
        <taxon>Mucorales</taxon>
        <taxon>Cunninghamellaceae</taxon>
        <taxon>Absidia</taxon>
    </lineage>
</organism>
<evidence type="ECO:0000256" key="2">
    <source>
        <dbReference type="SAM" id="Phobius"/>
    </source>
</evidence>
<evidence type="ECO:0000313" key="3">
    <source>
        <dbReference type="EMBL" id="SAL98572.1"/>
    </source>
</evidence>
<dbReference type="GO" id="GO:0005975">
    <property type="term" value="P:carbohydrate metabolic process"/>
    <property type="evidence" value="ECO:0007669"/>
    <property type="project" value="InterPro"/>
</dbReference>
<dbReference type="PANTHER" id="PTHR31047:SF0">
    <property type="entry name" value="MEIOTICALLY UP-REGULATED GENE 157 PROTEIN"/>
    <property type="match status" value="1"/>
</dbReference>
<feature type="transmembrane region" description="Helical" evidence="2">
    <location>
        <begin position="25"/>
        <end position="47"/>
    </location>
</feature>
<sequence length="575" mass="65086">MPLLNTNSSSYRVPILLTSLTTRTLCLLGLLSILICLNIYFVCAIVLPSFTSTQPSPPLEPPSQPYIPPYYGVPSQRIPLSQRKFTSQAIDDYLHHKSKTMTDKDLVTLLNNCFPNTLDTTIEWYDLDFPHTFLITGDIPAMWIRDSTNQILPYLPFANQDDRLKALILGVLKTQAEYLYYDPYANAFLRPWYATAMVQDKAAPLHGRIRDRVIPQYDSQYVWESKYELDSLAHFFQLGNDYIKATGDTSGVFGNILWIKTVRRIFQVIHDQQKGTWETEQQQQQQKYVRPTKPPHPLASNVTHARRRDAPLPLPLAQGYRFTRMTDRPTETLGANGLGGVSKRCGLVKSAFRPSDDATTFPYLIPANAHLSAQLKKLSQHIRTTTTLVAHDNTALHDIATEAQFLGDTIHQAIYTHAIVHHPTYGEILAYEIDCYGGYLLMDDANTPSLLSLPLLGFINDDDALYQRTRRFILSPANPWYFSGTFGHGVGGPHTGYAMIWPISLLVQIQTATDEDEVRQCLDTLKQLAMVTNGWMVESFHKDHPDAFTRPWFSWANGLLGATLASVDLRFPHLL</sequence>
<dbReference type="EMBL" id="LT552246">
    <property type="protein sequence ID" value="SAL98572.1"/>
    <property type="molecule type" value="Genomic_DNA"/>
</dbReference>
<proteinExistence type="predicted"/>
<dbReference type="AlphaFoldDB" id="A0A163JDH9"/>
<dbReference type="Pfam" id="PF06824">
    <property type="entry name" value="Glyco_hydro_125"/>
    <property type="match status" value="1"/>
</dbReference>
<dbReference type="InterPro" id="IPR008928">
    <property type="entry name" value="6-hairpin_glycosidase_sf"/>
</dbReference>
<dbReference type="PANTHER" id="PTHR31047">
    <property type="entry name" value="MEIOTICALLY UP-REGULATED GENE 157 PROTEIN"/>
    <property type="match status" value="1"/>
</dbReference>
<evidence type="ECO:0008006" key="5">
    <source>
        <dbReference type="Google" id="ProtNLM"/>
    </source>
</evidence>
<dbReference type="OrthoDB" id="7771656at2759"/>
<keyword evidence="2" id="KW-0472">Membrane</keyword>
<gene>
    <name evidence="3" type="primary">ABSGL_04123.1 scaffold 5122</name>
</gene>
<feature type="compositionally biased region" description="Low complexity" evidence="1">
    <location>
        <begin position="276"/>
        <end position="287"/>
    </location>
</feature>
<protein>
    <recommendedName>
        <fullName evidence="5">Glycoside hydrolase family 125 protein</fullName>
    </recommendedName>
</protein>
<dbReference type="GO" id="GO:0003824">
    <property type="term" value="F:catalytic activity"/>
    <property type="evidence" value="ECO:0007669"/>
    <property type="project" value="UniProtKB-ARBA"/>
</dbReference>
<dbReference type="Gene3D" id="1.50.10.10">
    <property type="match status" value="1"/>
</dbReference>
<keyword evidence="4" id="KW-1185">Reference proteome</keyword>
<dbReference type="Proteomes" id="UP000078561">
    <property type="component" value="Unassembled WGS sequence"/>
</dbReference>
<keyword evidence="2" id="KW-1133">Transmembrane helix</keyword>
<reference evidence="3" key="1">
    <citation type="submission" date="2016-04" db="EMBL/GenBank/DDBJ databases">
        <authorList>
            <person name="Evans L.H."/>
            <person name="Alamgir A."/>
            <person name="Owens N."/>
            <person name="Weber N.D."/>
            <person name="Virtaneva K."/>
            <person name="Barbian K."/>
            <person name="Babar A."/>
            <person name="Rosenke K."/>
        </authorList>
    </citation>
    <scope>NUCLEOTIDE SEQUENCE [LARGE SCALE GENOMIC DNA]</scope>
    <source>
        <strain evidence="3">CBS 101.48</strain>
    </source>
</reference>
<dbReference type="PIRSF" id="PIRSF028846">
    <property type="entry name" value="UCP028846"/>
    <property type="match status" value="1"/>
</dbReference>
<dbReference type="OMA" id="WESKYEL"/>
<keyword evidence="2" id="KW-0812">Transmembrane</keyword>
<name>A0A163JDH9_ABSGL</name>
<dbReference type="InParanoid" id="A0A163JDH9"/>
<dbReference type="InterPro" id="IPR008313">
    <property type="entry name" value="GH125"/>
</dbReference>
<dbReference type="STRING" id="4829.A0A163JDH9"/>
<dbReference type="SMART" id="SM01149">
    <property type="entry name" value="DUF1237"/>
    <property type="match status" value="1"/>
</dbReference>
<dbReference type="InterPro" id="IPR012341">
    <property type="entry name" value="6hp_glycosidase-like_sf"/>
</dbReference>
<accession>A0A163JDH9</accession>
<dbReference type="SUPFAM" id="SSF48208">
    <property type="entry name" value="Six-hairpin glycosidases"/>
    <property type="match status" value="1"/>
</dbReference>
<evidence type="ECO:0000313" key="4">
    <source>
        <dbReference type="Proteomes" id="UP000078561"/>
    </source>
</evidence>